<dbReference type="EMBL" id="BLXT01006466">
    <property type="protein sequence ID" value="GFO31852.1"/>
    <property type="molecule type" value="Genomic_DNA"/>
</dbReference>
<evidence type="ECO:0000313" key="2">
    <source>
        <dbReference type="Proteomes" id="UP000735302"/>
    </source>
</evidence>
<keyword evidence="2" id="KW-1185">Reference proteome</keyword>
<organism evidence="1 2">
    <name type="scientific">Plakobranchus ocellatus</name>
    <dbReference type="NCBI Taxonomy" id="259542"/>
    <lineage>
        <taxon>Eukaryota</taxon>
        <taxon>Metazoa</taxon>
        <taxon>Spiralia</taxon>
        <taxon>Lophotrochozoa</taxon>
        <taxon>Mollusca</taxon>
        <taxon>Gastropoda</taxon>
        <taxon>Heterobranchia</taxon>
        <taxon>Euthyneura</taxon>
        <taxon>Panpulmonata</taxon>
        <taxon>Sacoglossa</taxon>
        <taxon>Placobranchoidea</taxon>
        <taxon>Plakobranchidae</taxon>
        <taxon>Plakobranchus</taxon>
    </lineage>
</organism>
<evidence type="ECO:0008006" key="3">
    <source>
        <dbReference type="Google" id="ProtNLM"/>
    </source>
</evidence>
<protein>
    <recommendedName>
        <fullName evidence="3">Transposase</fullName>
    </recommendedName>
</protein>
<reference evidence="1 2" key="1">
    <citation type="journal article" date="2021" name="Elife">
        <title>Chloroplast acquisition without the gene transfer in kleptoplastic sea slugs, Plakobranchus ocellatus.</title>
        <authorList>
            <person name="Maeda T."/>
            <person name="Takahashi S."/>
            <person name="Yoshida T."/>
            <person name="Shimamura S."/>
            <person name="Takaki Y."/>
            <person name="Nagai Y."/>
            <person name="Toyoda A."/>
            <person name="Suzuki Y."/>
            <person name="Arimoto A."/>
            <person name="Ishii H."/>
            <person name="Satoh N."/>
            <person name="Nishiyama T."/>
            <person name="Hasebe M."/>
            <person name="Maruyama T."/>
            <person name="Minagawa J."/>
            <person name="Obokata J."/>
            <person name="Shigenobu S."/>
        </authorList>
    </citation>
    <scope>NUCLEOTIDE SEQUENCE [LARGE SCALE GENOMIC DNA]</scope>
</reference>
<dbReference type="AlphaFoldDB" id="A0AAV4CJZ4"/>
<sequence>MNSHRQKSGPFQAYFRNQLSHEKQARAERCAKDWQDPSDGVITTRIRAGVSHIRGQVSAATRFIKDIKGWLVTKPVHNMVISGFQALRQARAQWQGSNPLQKGLRAYLLTTVPTTPPNRR</sequence>
<proteinExistence type="predicted"/>
<evidence type="ECO:0000313" key="1">
    <source>
        <dbReference type="EMBL" id="GFO31852.1"/>
    </source>
</evidence>
<comment type="caution">
    <text evidence="1">The sequence shown here is derived from an EMBL/GenBank/DDBJ whole genome shotgun (WGS) entry which is preliminary data.</text>
</comment>
<name>A0AAV4CJZ4_9GAST</name>
<accession>A0AAV4CJZ4</accession>
<dbReference type="Proteomes" id="UP000735302">
    <property type="component" value="Unassembled WGS sequence"/>
</dbReference>
<gene>
    <name evidence="1" type="ORF">PoB_005835700</name>
</gene>